<dbReference type="EMBL" id="AWOR01000110">
    <property type="protein sequence ID" value="KGH23215.1"/>
    <property type="molecule type" value="Genomic_DNA"/>
</dbReference>
<gene>
    <name evidence="1" type="ORF">P353_27610</name>
</gene>
<dbReference type="Proteomes" id="UP000029553">
    <property type="component" value="Unassembled WGS sequence"/>
</dbReference>
<comment type="caution">
    <text evidence="1">The sequence shown here is derived from an EMBL/GenBank/DDBJ whole genome shotgun (WGS) entry which is preliminary data.</text>
</comment>
<proteinExistence type="predicted"/>
<sequence>MVATTSASLDWKQFEQTLFSIYWQDAQAFLAANPQESIYALALNGLYREEDGPIYLPTLSANSEQAYSHMVNAHEPQGRLSEFELDSGQLGSLRWNPPDWEWEELDSTSDAQELEQLEQALLAEANKSTPAHWLRTEAHLIKALIRICKQLTKACQKSPWASQLTAEFAVLIYVQDTQECEAMARESMGEARFLALFPSHDQQAQRRARVAALSPAQQLQYHLSCLEGIGCSELGLSHQEAQLLGEEAETALLAMDHSQVAHALLPMLTRPGKQWRAAMLLAQIAYRDEQVLTALRQQVQTPVHSPREESERGWCASALGSLGEQQWLQQQIGSTAVPVDRIAQGIAYPYRSWNSKPGTTALRLDYAPLERALDLKHPALTQALNEELSPGTGYCSLRVEDLEQALFAMQSAHALVRVHAACIMGERSLGAAAGRRITPVLAQALSHDSNEGVRYQAMLGLRYWKKASAEQRAAIEHATEHDTSDDIRELAQQWLSEHC</sequence>
<dbReference type="SUPFAM" id="SSF48371">
    <property type="entry name" value="ARM repeat"/>
    <property type="match status" value="1"/>
</dbReference>
<dbReference type="AlphaFoldDB" id="A0A096GDE8"/>
<reference evidence="1 2" key="1">
    <citation type="submission" date="2013-09" db="EMBL/GenBank/DDBJ databases">
        <title>High correlation between genotypes and phenotypes of environmental bacteria Comamonas testosteroni strains.</title>
        <authorList>
            <person name="Liu L."/>
            <person name="Zhu W."/>
            <person name="Xia X."/>
            <person name="Xu B."/>
            <person name="Luo M."/>
            <person name="Wang G."/>
        </authorList>
    </citation>
    <scope>NUCLEOTIDE SEQUENCE [LARGE SCALE GENOMIC DNA]</scope>
    <source>
        <strain evidence="1 2">JL40</strain>
    </source>
</reference>
<name>A0A096GDE8_COMTE</name>
<protein>
    <recommendedName>
        <fullName evidence="3">DUF4303 domain-containing protein</fullName>
    </recommendedName>
</protein>
<organism evidence="1 2">
    <name type="scientific">Comamonas testosteroni</name>
    <name type="common">Pseudomonas testosteroni</name>
    <dbReference type="NCBI Taxonomy" id="285"/>
    <lineage>
        <taxon>Bacteria</taxon>
        <taxon>Pseudomonadati</taxon>
        <taxon>Pseudomonadota</taxon>
        <taxon>Betaproteobacteria</taxon>
        <taxon>Burkholderiales</taxon>
        <taxon>Comamonadaceae</taxon>
        <taxon>Comamonas</taxon>
    </lineage>
</organism>
<accession>A0A096GDE8</accession>
<dbReference type="InterPro" id="IPR011989">
    <property type="entry name" value="ARM-like"/>
</dbReference>
<dbReference type="InterPro" id="IPR016024">
    <property type="entry name" value="ARM-type_fold"/>
</dbReference>
<evidence type="ECO:0008006" key="3">
    <source>
        <dbReference type="Google" id="ProtNLM"/>
    </source>
</evidence>
<evidence type="ECO:0000313" key="1">
    <source>
        <dbReference type="EMBL" id="KGH23215.1"/>
    </source>
</evidence>
<dbReference type="RefSeq" id="WP_034376310.1">
    <property type="nucleotide sequence ID" value="NZ_AWOR01000110.1"/>
</dbReference>
<dbReference type="Gene3D" id="1.25.10.10">
    <property type="entry name" value="Leucine-rich Repeat Variant"/>
    <property type="match status" value="1"/>
</dbReference>
<evidence type="ECO:0000313" key="2">
    <source>
        <dbReference type="Proteomes" id="UP000029553"/>
    </source>
</evidence>